<dbReference type="GO" id="GO:0003677">
    <property type="term" value="F:DNA binding"/>
    <property type="evidence" value="ECO:0007669"/>
    <property type="project" value="UniProtKB-KW"/>
</dbReference>
<gene>
    <name evidence="8" type="ORF">SAMN04488090_2228</name>
</gene>
<dbReference type="InterPro" id="IPR007627">
    <property type="entry name" value="RNA_pol_sigma70_r2"/>
</dbReference>
<dbReference type="EMBL" id="FNGS01000004">
    <property type="protein sequence ID" value="SDL99565.1"/>
    <property type="molecule type" value="Genomic_DNA"/>
</dbReference>
<keyword evidence="3" id="KW-0731">Sigma factor</keyword>
<dbReference type="Pfam" id="PF04542">
    <property type="entry name" value="Sigma70_r2"/>
    <property type="match status" value="1"/>
</dbReference>
<reference evidence="8 9" key="1">
    <citation type="submission" date="2016-10" db="EMBL/GenBank/DDBJ databases">
        <authorList>
            <person name="de Groot N.N."/>
        </authorList>
    </citation>
    <scope>NUCLEOTIDE SEQUENCE [LARGE SCALE GENOMIC DNA]</scope>
    <source>
        <strain evidence="8 9">DSM 21668</strain>
    </source>
</reference>
<keyword evidence="4" id="KW-0238">DNA-binding</keyword>
<accession>A0A1G9PNC1</accession>
<keyword evidence="9" id="KW-1185">Reference proteome</keyword>
<dbReference type="InterPro" id="IPR013325">
    <property type="entry name" value="RNA_pol_sigma_r2"/>
</dbReference>
<evidence type="ECO:0000256" key="1">
    <source>
        <dbReference type="ARBA" id="ARBA00010641"/>
    </source>
</evidence>
<dbReference type="Proteomes" id="UP000198901">
    <property type="component" value="Unassembled WGS sequence"/>
</dbReference>
<sequence length="184" mass="21597">MPLNPLSDNTLMIAVRSGNLDQMGLLFERYNRPLFGFCYRMTGHAPTSEDLVQSVFYRMLKYRHTFTGDGEFRTWMYHVARNVLADHHQQNRQRYDSVDDWASRIGGGTEADEALHRTQEREMVHEALLKLKPDQREILILSRFQELKYEEIARILHTTEGAVKVKVHRAMNELKKVLLEAHEL</sequence>
<dbReference type="Pfam" id="PF08281">
    <property type="entry name" value="Sigma70_r4_2"/>
    <property type="match status" value="1"/>
</dbReference>
<evidence type="ECO:0000256" key="5">
    <source>
        <dbReference type="ARBA" id="ARBA00023163"/>
    </source>
</evidence>
<protein>
    <submittedName>
        <fullName evidence="8">RNA polymerase sigma-70 factor, ECF subfamily</fullName>
    </submittedName>
</protein>
<dbReference type="CDD" id="cd06171">
    <property type="entry name" value="Sigma70_r4"/>
    <property type="match status" value="1"/>
</dbReference>
<evidence type="ECO:0000259" key="7">
    <source>
        <dbReference type="Pfam" id="PF08281"/>
    </source>
</evidence>
<evidence type="ECO:0000313" key="8">
    <source>
        <dbReference type="EMBL" id="SDL99565.1"/>
    </source>
</evidence>
<name>A0A1G9PNC1_9BACT</name>
<dbReference type="RefSeq" id="WP_317039216.1">
    <property type="nucleotide sequence ID" value="NZ_FNGS01000004.1"/>
</dbReference>
<dbReference type="PANTHER" id="PTHR43133">
    <property type="entry name" value="RNA POLYMERASE ECF-TYPE SIGMA FACTO"/>
    <property type="match status" value="1"/>
</dbReference>
<dbReference type="InterPro" id="IPR039425">
    <property type="entry name" value="RNA_pol_sigma-70-like"/>
</dbReference>
<keyword evidence="2" id="KW-0805">Transcription regulation</keyword>
<dbReference type="InterPro" id="IPR014284">
    <property type="entry name" value="RNA_pol_sigma-70_dom"/>
</dbReference>
<dbReference type="SUPFAM" id="SSF88659">
    <property type="entry name" value="Sigma3 and sigma4 domains of RNA polymerase sigma factors"/>
    <property type="match status" value="1"/>
</dbReference>
<dbReference type="Gene3D" id="1.10.10.10">
    <property type="entry name" value="Winged helix-like DNA-binding domain superfamily/Winged helix DNA-binding domain"/>
    <property type="match status" value="1"/>
</dbReference>
<feature type="domain" description="RNA polymerase sigma-70 region 2" evidence="6">
    <location>
        <begin position="26"/>
        <end position="92"/>
    </location>
</feature>
<proteinExistence type="inferred from homology"/>
<dbReference type="InterPro" id="IPR036388">
    <property type="entry name" value="WH-like_DNA-bd_sf"/>
</dbReference>
<dbReference type="Gene3D" id="1.10.1740.10">
    <property type="match status" value="1"/>
</dbReference>
<dbReference type="AlphaFoldDB" id="A0A1G9PNC1"/>
<dbReference type="InterPro" id="IPR013249">
    <property type="entry name" value="RNA_pol_sigma70_r4_t2"/>
</dbReference>
<dbReference type="GO" id="GO:0006352">
    <property type="term" value="P:DNA-templated transcription initiation"/>
    <property type="evidence" value="ECO:0007669"/>
    <property type="project" value="InterPro"/>
</dbReference>
<dbReference type="PANTHER" id="PTHR43133:SF52">
    <property type="entry name" value="ECF RNA POLYMERASE SIGMA FACTOR SIGL"/>
    <property type="match status" value="1"/>
</dbReference>
<dbReference type="InterPro" id="IPR013324">
    <property type="entry name" value="RNA_pol_sigma_r3/r4-like"/>
</dbReference>
<feature type="domain" description="RNA polymerase sigma factor 70 region 4 type 2" evidence="7">
    <location>
        <begin position="122"/>
        <end position="174"/>
    </location>
</feature>
<evidence type="ECO:0000313" key="9">
    <source>
        <dbReference type="Proteomes" id="UP000198901"/>
    </source>
</evidence>
<dbReference type="STRING" id="563176.SAMN04488090_2228"/>
<evidence type="ECO:0000256" key="3">
    <source>
        <dbReference type="ARBA" id="ARBA00023082"/>
    </source>
</evidence>
<dbReference type="GO" id="GO:0016987">
    <property type="term" value="F:sigma factor activity"/>
    <property type="evidence" value="ECO:0007669"/>
    <property type="project" value="UniProtKB-KW"/>
</dbReference>
<keyword evidence="5" id="KW-0804">Transcription</keyword>
<dbReference type="NCBIfam" id="TIGR02937">
    <property type="entry name" value="sigma70-ECF"/>
    <property type="match status" value="1"/>
</dbReference>
<evidence type="ECO:0000259" key="6">
    <source>
        <dbReference type="Pfam" id="PF04542"/>
    </source>
</evidence>
<evidence type="ECO:0000256" key="4">
    <source>
        <dbReference type="ARBA" id="ARBA00023125"/>
    </source>
</evidence>
<evidence type="ECO:0000256" key="2">
    <source>
        <dbReference type="ARBA" id="ARBA00023015"/>
    </source>
</evidence>
<organism evidence="8 9">
    <name type="scientific">Siphonobacter aquaeclarae</name>
    <dbReference type="NCBI Taxonomy" id="563176"/>
    <lineage>
        <taxon>Bacteria</taxon>
        <taxon>Pseudomonadati</taxon>
        <taxon>Bacteroidota</taxon>
        <taxon>Cytophagia</taxon>
        <taxon>Cytophagales</taxon>
        <taxon>Cytophagaceae</taxon>
        <taxon>Siphonobacter</taxon>
    </lineage>
</organism>
<comment type="similarity">
    <text evidence="1">Belongs to the sigma-70 factor family. ECF subfamily.</text>
</comment>
<dbReference type="SUPFAM" id="SSF88946">
    <property type="entry name" value="Sigma2 domain of RNA polymerase sigma factors"/>
    <property type="match status" value="1"/>
</dbReference>